<organism evidence="1">
    <name type="scientific">candidate division CPR3 bacterium</name>
    <dbReference type="NCBI Taxonomy" id="2268181"/>
    <lineage>
        <taxon>Bacteria</taxon>
        <taxon>Bacteria division CPR3</taxon>
    </lineage>
</organism>
<dbReference type="Proteomes" id="UP000885695">
    <property type="component" value="Unassembled WGS sequence"/>
</dbReference>
<comment type="caution">
    <text evidence="1">The sequence shown here is derived from an EMBL/GenBank/DDBJ whole genome shotgun (WGS) entry which is preliminary data.</text>
</comment>
<sequence>MKLLLPRGYLSWTGYNLWLHNKEKYRKIYYLGEKSFSNREMKYGKRLADHLEKNTDEEDEIIKALGSLLPQYPKNGYEMNAVLKSGKQEIPLKSFFDTYKPSNHSLREYKTGRGIWTQGKADRHGQILFYCLVIYLATGEMPKEIHLDWIETKIEDEEVVATGMIFTFKVEKKLSDVLSMAGRVTKVAKEISEDYSEAFKKTL</sequence>
<dbReference type="EMBL" id="DRHL01000003">
    <property type="protein sequence ID" value="HEB13357.1"/>
    <property type="molecule type" value="Genomic_DNA"/>
</dbReference>
<evidence type="ECO:0000313" key="1">
    <source>
        <dbReference type="EMBL" id="HEB13357.1"/>
    </source>
</evidence>
<accession>A0A7C1SMN7</accession>
<proteinExistence type="predicted"/>
<protein>
    <submittedName>
        <fullName evidence="1">Uncharacterized protein</fullName>
    </submittedName>
</protein>
<name>A0A7C1SMN7_UNCC3</name>
<reference evidence="1" key="1">
    <citation type="journal article" date="2020" name="mSystems">
        <title>Genome- and Community-Level Interaction Insights into Carbon Utilization and Element Cycling Functions of Hydrothermarchaeota in Hydrothermal Sediment.</title>
        <authorList>
            <person name="Zhou Z."/>
            <person name="Liu Y."/>
            <person name="Xu W."/>
            <person name="Pan J."/>
            <person name="Luo Z.H."/>
            <person name="Li M."/>
        </authorList>
    </citation>
    <scope>NUCLEOTIDE SEQUENCE [LARGE SCALE GENOMIC DNA]</scope>
    <source>
        <strain evidence="1">HyVt-369</strain>
    </source>
</reference>
<dbReference type="AlphaFoldDB" id="A0A7C1SMN7"/>
<gene>
    <name evidence="1" type="ORF">ENI13_00070</name>
</gene>